<keyword evidence="2" id="KW-0472">Membrane</keyword>
<dbReference type="EMBL" id="KV784374">
    <property type="protein sequence ID" value="OEU09861.1"/>
    <property type="molecule type" value="Genomic_DNA"/>
</dbReference>
<gene>
    <name evidence="3" type="ORF">FRACYDRAFT_248110</name>
</gene>
<feature type="region of interest" description="Disordered" evidence="1">
    <location>
        <begin position="361"/>
        <end position="419"/>
    </location>
</feature>
<evidence type="ECO:0000256" key="1">
    <source>
        <dbReference type="SAM" id="MobiDB-lite"/>
    </source>
</evidence>
<dbReference type="InParanoid" id="A0A1E7EV56"/>
<evidence type="ECO:0000256" key="2">
    <source>
        <dbReference type="SAM" id="Phobius"/>
    </source>
</evidence>
<proteinExistence type="predicted"/>
<feature type="compositionally biased region" description="Low complexity" evidence="1">
    <location>
        <begin position="410"/>
        <end position="419"/>
    </location>
</feature>
<feature type="transmembrane region" description="Helical" evidence="2">
    <location>
        <begin position="112"/>
        <end position="136"/>
    </location>
</feature>
<feature type="region of interest" description="Disordered" evidence="1">
    <location>
        <begin position="479"/>
        <end position="499"/>
    </location>
</feature>
<feature type="compositionally biased region" description="Polar residues" evidence="1">
    <location>
        <begin position="397"/>
        <end position="409"/>
    </location>
</feature>
<evidence type="ECO:0000313" key="4">
    <source>
        <dbReference type="Proteomes" id="UP000095751"/>
    </source>
</evidence>
<dbReference type="AlphaFoldDB" id="A0A1E7EV56"/>
<organism evidence="3 4">
    <name type="scientific">Fragilariopsis cylindrus CCMP1102</name>
    <dbReference type="NCBI Taxonomy" id="635003"/>
    <lineage>
        <taxon>Eukaryota</taxon>
        <taxon>Sar</taxon>
        <taxon>Stramenopiles</taxon>
        <taxon>Ochrophyta</taxon>
        <taxon>Bacillariophyta</taxon>
        <taxon>Bacillariophyceae</taxon>
        <taxon>Bacillariophycidae</taxon>
        <taxon>Bacillariales</taxon>
        <taxon>Bacillariaceae</taxon>
        <taxon>Fragilariopsis</taxon>
    </lineage>
</organism>
<feature type="transmembrane region" description="Helical" evidence="2">
    <location>
        <begin position="65"/>
        <end position="85"/>
    </location>
</feature>
<evidence type="ECO:0000313" key="3">
    <source>
        <dbReference type="EMBL" id="OEU09861.1"/>
    </source>
</evidence>
<keyword evidence="2" id="KW-1133">Transmembrane helix</keyword>
<keyword evidence="2" id="KW-0812">Transmembrane</keyword>
<dbReference type="OrthoDB" id="41392at2759"/>
<name>A0A1E7EV56_9STRA</name>
<accession>A0A1E7EV56</accession>
<feature type="compositionally biased region" description="Basic and acidic residues" evidence="1">
    <location>
        <begin position="515"/>
        <end position="529"/>
    </location>
</feature>
<evidence type="ECO:0008006" key="5">
    <source>
        <dbReference type="Google" id="ProtNLM"/>
    </source>
</evidence>
<reference evidence="3 4" key="1">
    <citation type="submission" date="2016-09" db="EMBL/GenBank/DDBJ databases">
        <title>Extensive genetic diversity and differential bi-allelic expression allows diatom success in the polar Southern Ocean.</title>
        <authorList>
            <consortium name="DOE Joint Genome Institute"/>
            <person name="Mock T."/>
            <person name="Otillar R.P."/>
            <person name="Strauss J."/>
            <person name="Dupont C."/>
            <person name="Frickenhaus S."/>
            <person name="Maumus F."/>
            <person name="Mcmullan M."/>
            <person name="Sanges R."/>
            <person name="Schmutz J."/>
            <person name="Toseland A."/>
            <person name="Valas R."/>
            <person name="Veluchamy A."/>
            <person name="Ward B.J."/>
            <person name="Allen A."/>
            <person name="Barry K."/>
            <person name="Falciatore A."/>
            <person name="Ferrante M."/>
            <person name="Fortunato A.E."/>
            <person name="Gloeckner G."/>
            <person name="Gruber A."/>
            <person name="Hipkin R."/>
            <person name="Janech M."/>
            <person name="Kroth P."/>
            <person name="Leese F."/>
            <person name="Lindquist E."/>
            <person name="Lyon B.R."/>
            <person name="Martin J."/>
            <person name="Mayer C."/>
            <person name="Parker M."/>
            <person name="Quesneville H."/>
            <person name="Raymond J."/>
            <person name="Uhlig C."/>
            <person name="Valentin K.U."/>
            <person name="Worden A.Z."/>
            <person name="Armbrust E.V."/>
            <person name="Bowler C."/>
            <person name="Green B."/>
            <person name="Moulton V."/>
            <person name="Van Oosterhout C."/>
            <person name="Grigoriev I."/>
        </authorList>
    </citation>
    <scope>NUCLEOTIDE SEQUENCE [LARGE SCALE GENOMIC DNA]</scope>
    <source>
        <strain evidence="3 4">CCMP1102</strain>
    </source>
</reference>
<protein>
    <recommendedName>
        <fullName evidence="5">Sulfotransferase domain-containing protein</fullName>
    </recommendedName>
</protein>
<dbReference type="KEGG" id="fcy:FRACYDRAFT_248110"/>
<feature type="compositionally biased region" description="Polar residues" evidence="1">
    <location>
        <begin position="365"/>
        <end position="384"/>
    </location>
</feature>
<dbReference type="Proteomes" id="UP000095751">
    <property type="component" value="Unassembled WGS sequence"/>
</dbReference>
<dbReference type="InterPro" id="IPR027417">
    <property type="entry name" value="P-loop_NTPase"/>
</dbReference>
<feature type="region of interest" description="Disordered" evidence="1">
    <location>
        <begin position="515"/>
        <end position="548"/>
    </location>
</feature>
<keyword evidence="4" id="KW-1185">Reference proteome</keyword>
<dbReference type="SUPFAM" id="SSF52540">
    <property type="entry name" value="P-loop containing nucleoside triphosphate hydrolases"/>
    <property type="match status" value="1"/>
</dbReference>
<sequence length="548" mass="63032">MPWLEKDNIHKHDNLLFIHVPRCGGTSLMKSHNVPMKATIHSSLYHKLGMKIFFHRYKLLESANFPLYTSGNAVCIVMTILNIYLRFIYLPTLNNDNDDDNSNENENSSLKIYKVITSFCIAFFITLFIGLTYVFVAPTIGRIIYVRRFFLVMVQYALGGLMENLEYLTGANIHGYLPHLTAHKMLHYGYVTPKQMEDVSSLAIVRNPYSRMVSIYMYNRFGSSETFRDFINSWYKNMKYYRDSGEMEEWYTPCHVIPQFEYTHFEGSQLVQSIVKQEELKYLKIRHDSKNNDGQYCEDNSVRDLPQTVRDALLGMPHDNKRKTIKPWYDYYDQHTLNLTYEMYQIDFEIFQYSSSIDKRPDLHSPQQVSETLSAQSVSNSKSMTTANTSPPTTPTRLSATPLPNSIEITTPTTPMSTTKLTHDDLYITTPPHSPTLQSFGILFESFSRDVASETKSNVDAALRRSSLLTKSARVSARRSSMVDSIRSSRSSKSSTTRIIFTNSPTDRALLENEFSKLADNDKDDRRAADGNGNTNNEDDDDEQKKND</sequence>